<evidence type="ECO:0000256" key="3">
    <source>
        <dbReference type="ARBA" id="ARBA00022801"/>
    </source>
</evidence>
<dbReference type="GO" id="GO:0005524">
    <property type="term" value="F:ATP binding"/>
    <property type="evidence" value="ECO:0007669"/>
    <property type="project" value="UniProtKB-KW"/>
</dbReference>
<keyword evidence="11" id="KW-1185">Reference proteome</keyword>
<keyword evidence="3 10" id="KW-0378">Hydrolase</keyword>
<proteinExistence type="predicted"/>
<dbReference type="PROSITE" id="PS51192">
    <property type="entry name" value="HELICASE_ATP_BIND_1"/>
    <property type="match status" value="1"/>
</dbReference>
<feature type="region of interest" description="Disordered" evidence="7">
    <location>
        <begin position="350"/>
        <end position="369"/>
    </location>
</feature>
<evidence type="ECO:0000256" key="7">
    <source>
        <dbReference type="SAM" id="MobiDB-lite"/>
    </source>
</evidence>
<evidence type="ECO:0000256" key="4">
    <source>
        <dbReference type="ARBA" id="ARBA00022806"/>
    </source>
</evidence>
<dbReference type="Proteomes" id="UP001221757">
    <property type="component" value="Unassembled WGS sequence"/>
</dbReference>
<keyword evidence="4" id="KW-0347">Helicase</keyword>
<feature type="domain" description="Helicase ATP-binding" evidence="8">
    <location>
        <begin position="94"/>
        <end position="290"/>
    </location>
</feature>
<evidence type="ECO:0000256" key="2">
    <source>
        <dbReference type="ARBA" id="ARBA00022741"/>
    </source>
</evidence>
<dbReference type="GO" id="GO:0003723">
    <property type="term" value="F:RNA binding"/>
    <property type="evidence" value="ECO:0007669"/>
    <property type="project" value="TreeGrafter"/>
</dbReference>
<dbReference type="InterPro" id="IPR050547">
    <property type="entry name" value="DEAD_box_RNA_helicases"/>
</dbReference>
<dbReference type="Gene3D" id="3.40.50.300">
    <property type="entry name" value="P-loop containing nucleotide triphosphate hydrolases"/>
    <property type="match status" value="1"/>
</dbReference>
<dbReference type="PANTHER" id="PTHR47963:SF8">
    <property type="entry name" value="ATP-DEPENDENT RNA HELICASE DEAD"/>
    <property type="match status" value="1"/>
</dbReference>
<feature type="compositionally biased region" description="Acidic residues" evidence="7">
    <location>
        <begin position="351"/>
        <end position="369"/>
    </location>
</feature>
<sequence length="436" mass="47861">MCPCFQKTCSTSRVNPRLLRHFSWSKQHAYSQSFEAHTTSLRKKVDFDNGPASVRPKSKPKSFGALGLHPPIVSALRTAFPNIKDPTENQAVLIPALLAGHDVFLEDQTGSGKSFGLVLALLNKPRTEKRKRAITSIFIVPHRELAYQFHGWIERMFAPAASIPAASTSSISQVLVRDSQGPGLSLLRENPPHILFCTPQALMDVWRAQPDVLQLRTLSAIVVDEADSLIPTVEHRTSRKRKVLKQQQHPGDTREFLDLVYGNNAQPFPDEDAPPEQDGPQLILSSATLPAHLVDYVSEESGWLNRDNWVSVSGASSESRSRQPKSQVTHSVLVVSEDNVRNIADALPSDSSEDFEIPVDTEEGGDDPIPEVDPALLKKYMQTVSPFNPLALETIAMIFAADVPSTALLVIPSTSPIHAPSSSFGRSASTPMTWTC</sequence>
<accession>A0AAD7M984</accession>
<dbReference type="InterPro" id="IPR027417">
    <property type="entry name" value="P-loop_NTPase"/>
</dbReference>
<evidence type="ECO:0000313" key="11">
    <source>
        <dbReference type="Proteomes" id="UP001221757"/>
    </source>
</evidence>
<keyword evidence="2" id="KW-0547">Nucleotide-binding</keyword>
<evidence type="ECO:0000256" key="5">
    <source>
        <dbReference type="ARBA" id="ARBA00022840"/>
    </source>
</evidence>
<evidence type="ECO:0000256" key="6">
    <source>
        <dbReference type="PROSITE-ProRule" id="PRU00552"/>
    </source>
</evidence>
<feature type="domain" description="DEAD-box RNA helicase Q" evidence="9">
    <location>
        <begin position="61"/>
        <end position="91"/>
    </location>
</feature>
<evidence type="ECO:0000256" key="1">
    <source>
        <dbReference type="ARBA" id="ARBA00012552"/>
    </source>
</evidence>
<evidence type="ECO:0000259" key="9">
    <source>
        <dbReference type="PROSITE" id="PS51195"/>
    </source>
</evidence>
<comment type="caution">
    <text evidence="10">The sequence shown here is derived from an EMBL/GenBank/DDBJ whole genome shotgun (WGS) entry which is preliminary data.</text>
</comment>
<dbReference type="AlphaFoldDB" id="A0AAD7M984"/>
<reference evidence="10" key="1">
    <citation type="submission" date="2023-03" db="EMBL/GenBank/DDBJ databases">
        <title>Massive genome expansion in bonnet fungi (Mycena s.s.) driven by repeated elements and novel gene families across ecological guilds.</title>
        <authorList>
            <consortium name="Lawrence Berkeley National Laboratory"/>
            <person name="Harder C.B."/>
            <person name="Miyauchi S."/>
            <person name="Viragh M."/>
            <person name="Kuo A."/>
            <person name="Thoen E."/>
            <person name="Andreopoulos B."/>
            <person name="Lu D."/>
            <person name="Skrede I."/>
            <person name="Drula E."/>
            <person name="Henrissat B."/>
            <person name="Morin E."/>
            <person name="Kohler A."/>
            <person name="Barry K."/>
            <person name="LaButti K."/>
            <person name="Morin E."/>
            <person name="Salamov A."/>
            <person name="Lipzen A."/>
            <person name="Mereny Z."/>
            <person name="Hegedus B."/>
            <person name="Baldrian P."/>
            <person name="Stursova M."/>
            <person name="Weitz H."/>
            <person name="Taylor A."/>
            <person name="Grigoriev I.V."/>
            <person name="Nagy L.G."/>
            <person name="Martin F."/>
            <person name="Kauserud H."/>
        </authorList>
    </citation>
    <scope>NUCLEOTIDE SEQUENCE</scope>
    <source>
        <strain evidence="10">CBHHK067</strain>
    </source>
</reference>
<keyword evidence="5" id="KW-0067">ATP-binding</keyword>
<dbReference type="Pfam" id="PF00270">
    <property type="entry name" value="DEAD"/>
    <property type="match status" value="1"/>
</dbReference>
<dbReference type="EMBL" id="JARKIE010000007">
    <property type="protein sequence ID" value="KAJ7706294.1"/>
    <property type="molecule type" value="Genomic_DNA"/>
</dbReference>
<dbReference type="GO" id="GO:0016787">
    <property type="term" value="F:hydrolase activity"/>
    <property type="evidence" value="ECO:0007669"/>
    <property type="project" value="UniProtKB-KW"/>
</dbReference>
<gene>
    <name evidence="10" type="ORF">B0H17DRAFT_1293941</name>
</gene>
<dbReference type="InterPro" id="IPR014014">
    <property type="entry name" value="RNA_helicase_DEAD_Q_motif"/>
</dbReference>
<dbReference type="InterPro" id="IPR014001">
    <property type="entry name" value="Helicase_ATP-bd"/>
</dbReference>
<dbReference type="PROSITE" id="PS51195">
    <property type="entry name" value="Q_MOTIF"/>
    <property type="match status" value="1"/>
</dbReference>
<protein>
    <recommendedName>
        <fullName evidence="1">RNA helicase</fullName>
        <ecNumber evidence="1">3.6.4.13</ecNumber>
    </recommendedName>
</protein>
<dbReference type="InterPro" id="IPR011545">
    <property type="entry name" value="DEAD/DEAH_box_helicase_dom"/>
</dbReference>
<name>A0AAD7M984_MYCRO</name>
<evidence type="ECO:0000259" key="8">
    <source>
        <dbReference type="PROSITE" id="PS51192"/>
    </source>
</evidence>
<dbReference type="EC" id="3.6.4.13" evidence="1"/>
<feature type="short sequence motif" description="Q motif" evidence="6">
    <location>
        <begin position="61"/>
        <end position="91"/>
    </location>
</feature>
<dbReference type="SMART" id="SM00487">
    <property type="entry name" value="DEXDc"/>
    <property type="match status" value="1"/>
</dbReference>
<dbReference type="PANTHER" id="PTHR47963">
    <property type="entry name" value="DEAD-BOX ATP-DEPENDENT RNA HELICASE 47, MITOCHONDRIAL"/>
    <property type="match status" value="1"/>
</dbReference>
<evidence type="ECO:0000313" key="10">
    <source>
        <dbReference type="EMBL" id="KAJ7706294.1"/>
    </source>
</evidence>
<dbReference type="SUPFAM" id="SSF52540">
    <property type="entry name" value="P-loop containing nucleoside triphosphate hydrolases"/>
    <property type="match status" value="1"/>
</dbReference>
<organism evidence="10 11">
    <name type="scientific">Mycena rosella</name>
    <name type="common">Pink bonnet</name>
    <name type="synonym">Agaricus rosellus</name>
    <dbReference type="NCBI Taxonomy" id="1033263"/>
    <lineage>
        <taxon>Eukaryota</taxon>
        <taxon>Fungi</taxon>
        <taxon>Dikarya</taxon>
        <taxon>Basidiomycota</taxon>
        <taxon>Agaricomycotina</taxon>
        <taxon>Agaricomycetes</taxon>
        <taxon>Agaricomycetidae</taxon>
        <taxon>Agaricales</taxon>
        <taxon>Marasmiineae</taxon>
        <taxon>Mycenaceae</taxon>
        <taxon>Mycena</taxon>
    </lineage>
</organism>
<dbReference type="GO" id="GO:0003724">
    <property type="term" value="F:RNA helicase activity"/>
    <property type="evidence" value="ECO:0007669"/>
    <property type="project" value="UniProtKB-EC"/>
</dbReference>